<dbReference type="InterPro" id="IPR015943">
    <property type="entry name" value="WD40/YVTN_repeat-like_dom_sf"/>
</dbReference>
<dbReference type="InterPro" id="IPR001680">
    <property type="entry name" value="WD40_rpt"/>
</dbReference>
<dbReference type="Proteomes" id="UP000440578">
    <property type="component" value="Unassembled WGS sequence"/>
</dbReference>
<organism evidence="5 6">
    <name type="scientific">Amphibalanus amphitrite</name>
    <name type="common">Striped barnacle</name>
    <name type="synonym">Balanus amphitrite</name>
    <dbReference type="NCBI Taxonomy" id="1232801"/>
    <lineage>
        <taxon>Eukaryota</taxon>
        <taxon>Metazoa</taxon>
        <taxon>Ecdysozoa</taxon>
        <taxon>Arthropoda</taxon>
        <taxon>Crustacea</taxon>
        <taxon>Multicrustacea</taxon>
        <taxon>Cirripedia</taxon>
        <taxon>Thoracica</taxon>
        <taxon>Thoracicalcarea</taxon>
        <taxon>Balanomorpha</taxon>
        <taxon>Balanoidea</taxon>
        <taxon>Balanidae</taxon>
        <taxon>Amphibalaninae</taxon>
        <taxon>Amphibalanus</taxon>
    </lineage>
</organism>
<evidence type="ECO:0000256" key="1">
    <source>
        <dbReference type="ARBA" id="ARBA00022574"/>
    </source>
</evidence>
<accession>A0A6A4WWC4</accession>
<keyword evidence="6" id="KW-1185">Reference proteome</keyword>
<gene>
    <name evidence="5" type="primary">wdr45_0</name>
    <name evidence="5" type="ORF">FJT64_021884</name>
</gene>
<reference evidence="5 6" key="1">
    <citation type="submission" date="2019-07" db="EMBL/GenBank/DDBJ databases">
        <title>Draft genome assembly of a fouling barnacle, Amphibalanus amphitrite (Darwin, 1854): The first reference genome for Thecostraca.</title>
        <authorList>
            <person name="Kim W."/>
        </authorList>
    </citation>
    <scope>NUCLEOTIDE SEQUENCE [LARGE SCALE GENOMIC DNA]</scope>
    <source>
        <strain evidence="5">SNU_AA5</strain>
        <tissue evidence="5">Soma without cirri and trophi</tissue>
    </source>
</reference>
<evidence type="ECO:0000256" key="4">
    <source>
        <dbReference type="ARBA" id="ARBA00025740"/>
    </source>
</evidence>
<name>A0A6A4WWC4_AMPAM</name>
<evidence type="ECO:0000313" key="6">
    <source>
        <dbReference type="Proteomes" id="UP000440578"/>
    </source>
</evidence>
<keyword evidence="2" id="KW-0677">Repeat</keyword>
<evidence type="ECO:0000256" key="3">
    <source>
        <dbReference type="ARBA" id="ARBA00023006"/>
    </source>
</evidence>
<dbReference type="SMART" id="SM00320">
    <property type="entry name" value="WD40"/>
    <property type="match status" value="2"/>
</dbReference>
<dbReference type="Pfam" id="PF21032">
    <property type="entry name" value="PROPPIN"/>
    <property type="match status" value="1"/>
</dbReference>
<dbReference type="AlphaFoldDB" id="A0A6A4WWC4"/>
<dbReference type="Gene3D" id="2.130.10.10">
    <property type="entry name" value="YVTN repeat-like/Quinoprotein amine dehydrogenase"/>
    <property type="match status" value="1"/>
</dbReference>
<evidence type="ECO:0000313" key="5">
    <source>
        <dbReference type="EMBL" id="KAF0306678.1"/>
    </source>
</evidence>
<protein>
    <submittedName>
        <fullName evidence="5">WD repeat domain phosphoinositide-interacting protein 4</fullName>
    </submittedName>
</protein>
<proteinExistence type="inferred from homology"/>
<dbReference type="SUPFAM" id="SSF50978">
    <property type="entry name" value="WD40 repeat-like"/>
    <property type="match status" value="1"/>
</dbReference>
<sequence>MRPSPSEEVYSVRFSQDSSAFCCALASGVRQYNLEPLAELAAHGPLRFGSIGVCEMLDRSNLLAVVGGGATPRFADNTVLIHDAALDQFVLELTFSAPVLAVRMRRDRLIVALRRQVHVFTFPSPCERLFTVETADNPLGLCEVSPLSTSDHHLLCFPARKTGALQLIDLSATEAQVSCAPVTINAHQGHLAALAINQQGSLAAHIAFQPPTQTGVIQVATASRKGTLIRVWDVAQRCLVAELRRGSDTAVLHCIAFSGDSTYLCCSSDKGTIHVFAVRDPALNRRSALSRVGLRGRYLESQWALATCTVPAERPCVCAFGAAGTVYAVCLDGTFHKYVFTADGSCNREAYDVYLDVCGKNDF</sequence>
<keyword evidence="3" id="KW-0072">Autophagy</keyword>
<comment type="caution">
    <text evidence="5">The sequence shown here is derived from an EMBL/GenBank/DDBJ whole genome shotgun (WGS) entry which is preliminary data.</text>
</comment>
<dbReference type="EMBL" id="VIIS01000643">
    <property type="protein sequence ID" value="KAF0306678.1"/>
    <property type="molecule type" value="Genomic_DNA"/>
</dbReference>
<evidence type="ECO:0000256" key="2">
    <source>
        <dbReference type="ARBA" id="ARBA00022737"/>
    </source>
</evidence>
<dbReference type="GO" id="GO:0005737">
    <property type="term" value="C:cytoplasm"/>
    <property type="evidence" value="ECO:0007669"/>
    <property type="project" value="UniProtKB-ARBA"/>
</dbReference>
<keyword evidence="1" id="KW-0853">WD repeat</keyword>
<dbReference type="GO" id="GO:0006914">
    <property type="term" value="P:autophagy"/>
    <property type="evidence" value="ECO:0007669"/>
    <property type="project" value="UniProtKB-KW"/>
</dbReference>
<dbReference type="InterPro" id="IPR036322">
    <property type="entry name" value="WD40_repeat_dom_sf"/>
</dbReference>
<dbReference type="PANTHER" id="PTHR11227">
    <property type="entry name" value="WD-REPEAT PROTEIN INTERACTING WITH PHOSPHOINOSIDES WIPI -RELATED"/>
    <property type="match status" value="1"/>
</dbReference>
<dbReference type="OrthoDB" id="6330646at2759"/>
<dbReference type="InterPro" id="IPR048720">
    <property type="entry name" value="PROPPIN"/>
</dbReference>
<comment type="similarity">
    <text evidence="4">Belongs to the WD repeat PROPPIN family.</text>
</comment>